<evidence type="ECO:0000313" key="2">
    <source>
        <dbReference type="EMBL" id="ATC33389.1"/>
    </source>
</evidence>
<name>A0A290MN30_CAUVI</name>
<dbReference type="RefSeq" id="WP_096052767.1">
    <property type="nucleotide sequence ID" value="NZ_CP023315.3"/>
</dbReference>
<organism evidence="2 3">
    <name type="scientific">Caulobacter vibrioides</name>
    <name type="common">Caulobacter crescentus</name>
    <dbReference type="NCBI Taxonomy" id="155892"/>
    <lineage>
        <taxon>Bacteria</taxon>
        <taxon>Pseudomonadati</taxon>
        <taxon>Pseudomonadota</taxon>
        <taxon>Alphaproteobacteria</taxon>
        <taxon>Caulobacterales</taxon>
        <taxon>Caulobacteraceae</taxon>
        <taxon>Caulobacter</taxon>
    </lineage>
</organism>
<protein>
    <submittedName>
        <fullName evidence="2">Uncharacterized protein</fullName>
    </submittedName>
</protein>
<dbReference type="Proteomes" id="UP000217311">
    <property type="component" value="Chromosome"/>
</dbReference>
<keyword evidence="1" id="KW-0472">Membrane</keyword>
<accession>A0A290MN30</accession>
<proteinExistence type="predicted"/>
<dbReference type="EMBL" id="CP023315">
    <property type="protein sequence ID" value="ATC33389.1"/>
    <property type="molecule type" value="Genomic_DNA"/>
</dbReference>
<keyword evidence="1" id="KW-1133">Transmembrane helix</keyword>
<dbReference type="AlphaFoldDB" id="A0A290MN30"/>
<evidence type="ECO:0000256" key="1">
    <source>
        <dbReference type="SAM" id="Phobius"/>
    </source>
</evidence>
<sequence length="34" mass="3597">MRTPSKPLFKAYELVAIAIFVVAAAAVSSIGLVY</sequence>
<feature type="transmembrane region" description="Helical" evidence="1">
    <location>
        <begin position="12"/>
        <end position="33"/>
    </location>
</feature>
<gene>
    <name evidence="2" type="ORF">CA606_14180</name>
</gene>
<reference evidence="3" key="1">
    <citation type="submission" date="2017-09" db="EMBL/GenBank/DDBJ databases">
        <title>Genome evolution observed in wild isolates of Caulobacter crescentus.</title>
        <authorList>
            <person name="Ely B."/>
            <person name="Wilson K."/>
            <person name="Scott D."/>
        </authorList>
    </citation>
    <scope>NUCLEOTIDE SEQUENCE [LARGE SCALE GENOMIC DNA]</scope>
    <source>
        <strain evidence="3">CB13b1a</strain>
    </source>
</reference>
<keyword evidence="1" id="KW-0812">Transmembrane</keyword>
<evidence type="ECO:0000313" key="3">
    <source>
        <dbReference type="Proteomes" id="UP000217311"/>
    </source>
</evidence>